<dbReference type="PROSITE" id="PS00972">
    <property type="entry name" value="USP_1"/>
    <property type="match status" value="1"/>
</dbReference>
<dbReference type="InterPro" id="IPR018200">
    <property type="entry name" value="USP_CS"/>
</dbReference>
<feature type="compositionally biased region" description="Polar residues" evidence="6">
    <location>
        <begin position="976"/>
        <end position="992"/>
    </location>
</feature>
<keyword evidence="10" id="KW-1185">Reference proteome</keyword>
<comment type="catalytic activity">
    <reaction evidence="5">
        <text>a long-chain fatty acid + ATP + CoA = a long-chain fatty acyl-CoA + AMP + diphosphate</text>
        <dbReference type="Rhea" id="RHEA:15421"/>
        <dbReference type="ChEBI" id="CHEBI:30616"/>
        <dbReference type="ChEBI" id="CHEBI:33019"/>
        <dbReference type="ChEBI" id="CHEBI:57287"/>
        <dbReference type="ChEBI" id="CHEBI:57560"/>
        <dbReference type="ChEBI" id="CHEBI:83139"/>
        <dbReference type="ChEBI" id="CHEBI:456215"/>
        <dbReference type="EC" id="6.2.1.3"/>
    </reaction>
</comment>
<evidence type="ECO:0000256" key="3">
    <source>
        <dbReference type="ARBA" id="ARBA00022741"/>
    </source>
</evidence>
<feature type="domain" description="DUSP" evidence="8">
    <location>
        <begin position="1437"/>
        <end position="1580"/>
    </location>
</feature>
<gene>
    <name evidence="9" type="ORF">IV203_010657</name>
</gene>
<proteinExistence type="inferred from homology"/>
<dbReference type="GO" id="GO:0016579">
    <property type="term" value="P:protein deubiquitination"/>
    <property type="evidence" value="ECO:0007669"/>
    <property type="project" value="InterPro"/>
</dbReference>
<organism evidence="9 10">
    <name type="scientific">Nitzschia inconspicua</name>
    <dbReference type="NCBI Taxonomy" id="303405"/>
    <lineage>
        <taxon>Eukaryota</taxon>
        <taxon>Sar</taxon>
        <taxon>Stramenopiles</taxon>
        <taxon>Ochrophyta</taxon>
        <taxon>Bacillariophyta</taxon>
        <taxon>Bacillariophyceae</taxon>
        <taxon>Bacillariophycidae</taxon>
        <taxon>Bacillariales</taxon>
        <taxon>Bacillariaceae</taxon>
        <taxon>Nitzschia</taxon>
    </lineage>
</organism>
<dbReference type="Pfam" id="PF00443">
    <property type="entry name" value="UCH"/>
    <property type="match status" value="1"/>
</dbReference>
<dbReference type="GO" id="GO:0005783">
    <property type="term" value="C:endoplasmic reticulum"/>
    <property type="evidence" value="ECO:0007669"/>
    <property type="project" value="TreeGrafter"/>
</dbReference>
<feature type="compositionally biased region" description="Polar residues" evidence="6">
    <location>
        <begin position="1275"/>
        <end position="1284"/>
    </location>
</feature>
<feature type="region of interest" description="Disordered" evidence="6">
    <location>
        <begin position="1228"/>
        <end position="1290"/>
    </location>
</feature>
<evidence type="ECO:0000313" key="10">
    <source>
        <dbReference type="Proteomes" id="UP000693970"/>
    </source>
</evidence>
<keyword evidence="2" id="KW-0436">Ligase</keyword>
<dbReference type="InterPro" id="IPR000873">
    <property type="entry name" value="AMP-dep_synth/lig_dom"/>
</dbReference>
<feature type="region of interest" description="Disordered" evidence="6">
    <location>
        <begin position="976"/>
        <end position="995"/>
    </location>
</feature>
<name>A0A9K3PKZ7_9STRA</name>
<dbReference type="InterPro" id="IPR020845">
    <property type="entry name" value="AMP-binding_CS"/>
</dbReference>
<feature type="region of interest" description="Disordered" evidence="6">
    <location>
        <begin position="2302"/>
        <end position="2329"/>
    </location>
</feature>
<dbReference type="PROSITE" id="PS50235">
    <property type="entry name" value="USP_3"/>
    <property type="match status" value="1"/>
</dbReference>
<dbReference type="InterPro" id="IPR001394">
    <property type="entry name" value="Peptidase_C19_UCH"/>
</dbReference>
<feature type="compositionally biased region" description="Polar residues" evidence="6">
    <location>
        <begin position="1233"/>
        <end position="1264"/>
    </location>
</feature>
<evidence type="ECO:0000256" key="4">
    <source>
        <dbReference type="ARBA" id="ARBA00022840"/>
    </source>
</evidence>
<dbReference type="PANTHER" id="PTHR43272">
    <property type="entry name" value="LONG-CHAIN-FATTY-ACID--COA LIGASE"/>
    <property type="match status" value="1"/>
</dbReference>
<reference evidence="9" key="2">
    <citation type="submission" date="2021-04" db="EMBL/GenBank/DDBJ databases">
        <authorList>
            <person name="Podell S."/>
        </authorList>
    </citation>
    <scope>NUCLEOTIDE SEQUENCE</scope>
    <source>
        <strain evidence="9">Hildebrandi</strain>
    </source>
</reference>
<evidence type="ECO:0000259" key="7">
    <source>
        <dbReference type="PROSITE" id="PS50235"/>
    </source>
</evidence>
<reference evidence="9" key="1">
    <citation type="journal article" date="2021" name="Sci. Rep.">
        <title>Diploid genomic architecture of Nitzschia inconspicua, an elite biomass production diatom.</title>
        <authorList>
            <person name="Oliver A."/>
            <person name="Podell S."/>
            <person name="Pinowska A."/>
            <person name="Traller J.C."/>
            <person name="Smith S.R."/>
            <person name="McClure R."/>
            <person name="Beliaev A."/>
            <person name="Bohutskyi P."/>
            <person name="Hill E.A."/>
            <person name="Rabines A."/>
            <person name="Zheng H."/>
            <person name="Allen L.Z."/>
            <person name="Kuo A."/>
            <person name="Grigoriev I.V."/>
            <person name="Allen A.E."/>
            <person name="Hazlebeck D."/>
            <person name="Allen E.E."/>
        </authorList>
    </citation>
    <scope>NUCLEOTIDE SEQUENCE</scope>
    <source>
        <strain evidence="9">Hildebrandi</strain>
    </source>
</reference>
<dbReference type="PROSITE" id="PS51283">
    <property type="entry name" value="DUSP"/>
    <property type="match status" value="1"/>
</dbReference>
<feature type="compositionally biased region" description="Basic residues" evidence="6">
    <location>
        <begin position="1265"/>
        <end position="1274"/>
    </location>
</feature>
<dbReference type="SMART" id="SM00695">
    <property type="entry name" value="DUSP"/>
    <property type="match status" value="1"/>
</dbReference>
<dbReference type="Pfam" id="PF00501">
    <property type="entry name" value="AMP-binding"/>
    <property type="match status" value="1"/>
</dbReference>
<dbReference type="GO" id="GO:0004843">
    <property type="term" value="F:cysteine-type deubiquitinase activity"/>
    <property type="evidence" value="ECO:0007669"/>
    <property type="project" value="InterPro"/>
</dbReference>
<dbReference type="GO" id="GO:0005524">
    <property type="term" value="F:ATP binding"/>
    <property type="evidence" value="ECO:0007669"/>
    <property type="project" value="UniProtKB-KW"/>
</dbReference>
<evidence type="ECO:0000256" key="5">
    <source>
        <dbReference type="ARBA" id="ARBA00036813"/>
    </source>
</evidence>
<dbReference type="GO" id="GO:0004467">
    <property type="term" value="F:long-chain fatty acid-CoA ligase activity"/>
    <property type="evidence" value="ECO:0007669"/>
    <property type="project" value="UniProtKB-EC"/>
</dbReference>
<dbReference type="Pfam" id="PF06337">
    <property type="entry name" value="DUSP"/>
    <property type="match status" value="1"/>
</dbReference>
<protein>
    <submittedName>
        <fullName evidence="9">Long-chain acyl-CoA synthetase</fullName>
    </submittedName>
</protein>
<feature type="region of interest" description="Disordered" evidence="6">
    <location>
        <begin position="1051"/>
        <end position="1084"/>
    </location>
</feature>
<dbReference type="GO" id="GO:0016020">
    <property type="term" value="C:membrane"/>
    <property type="evidence" value="ECO:0007669"/>
    <property type="project" value="TreeGrafter"/>
</dbReference>
<dbReference type="InterPro" id="IPR006615">
    <property type="entry name" value="Pept_C19_DUSP"/>
</dbReference>
<accession>A0A9K3PKZ7</accession>
<evidence type="ECO:0000256" key="1">
    <source>
        <dbReference type="ARBA" id="ARBA00006432"/>
    </source>
</evidence>
<evidence type="ECO:0000256" key="6">
    <source>
        <dbReference type="SAM" id="MobiDB-lite"/>
    </source>
</evidence>
<evidence type="ECO:0000259" key="8">
    <source>
        <dbReference type="PROSITE" id="PS51283"/>
    </source>
</evidence>
<keyword evidence="4" id="KW-0067">ATP-binding</keyword>
<comment type="similarity">
    <text evidence="1">Belongs to the ATP-dependent AMP-binding enzyme family.</text>
</comment>
<feature type="compositionally biased region" description="Low complexity" evidence="6">
    <location>
        <begin position="920"/>
        <end position="929"/>
    </location>
</feature>
<dbReference type="OrthoDB" id="292964at2759"/>
<comment type="caution">
    <text evidence="9">The sequence shown here is derived from an EMBL/GenBank/DDBJ whole genome shotgun (WGS) entry which is preliminary data.</text>
</comment>
<feature type="region of interest" description="Disordered" evidence="6">
    <location>
        <begin position="902"/>
        <end position="929"/>
    </location>
</feature>
<feature type="region of interest" description="Disordered" evidence="6">
    <location>
        <begin position="1594"/>
        <end position="1613"/>
    </location>
</feature>
<dbReference type="PROSITE" id="PS00973">
    <property type="entry name" value="USP_2"/>
    <property type="match status" value="1"/>
</dbReference>
<dbReference type="Proteomes" id="UP000693970">
    <property type="component" value="Unassembled WGS sequence"/>
</dbReference>
<dbReference type="InterPro" id="IPR028889">
    <property type="entry name" value="USP"/>
</dbReference>
<keyword evidence="3" id="KW-0547">Nucleotide-binding</keyword>
<feature type="compositionally biased region" description="Low complexity" evidence="6">
    <location>
        <begin position="1052"/>
        <end position="1063"/>
    </location>
</feature>
<sequence length="2945" mass="326485">MSQEILYTPIKIILIGLDLLMSILFDTKWIAALAKYLFPSNKPTMLSVPFDDDPSHRVRADCKGKRLDKPSTNASTLYEIIRDSSKNFPNKVAMRKRKFLGMKSPRVKEFAPEPIEYTYQQVGDMAHKFGAALRAHGMVACPNTTDLNKNTMPCRMAIFENTCAEWMIAALGAFTQSIAVTTVYATLGIDAVTEAIVDNSIPVIVCNKTSVKVLVNKIQATPSLKVIVYTNDGVEPNDTKIEIPAPPNGVQVFSFDEFVESGDVLKYSVVPPSPQSTAVVMYTSGSTGKPKGVVITHASVVAAVAGPEFTLNIGPEERYIAYLPLAHILEMVVEFVVLVVGASLNYADPKTLNSGGSYPVGALELYKPTYMVGVPKIWDTVKKGVWGQLKKAPPLQQAIANTALEWKAFCVSVGLDTPLLNALVLDKFKQGVGGELKWALSGGGPLSGESQMFIRAAFGAPLVQAYGLTESSATVSIQADNDLRPGVQGAPFPTCEVKLESTPDITDKGGIPYKSTDRKDVDGNPCWGRGEILIRGPIVTSGYYMQPEKTKEVYLDGGWFATGDIGQFNEDGTLSIVDRKKNLVKLKAGEYVALEKMEIVYSESDFVDAMAGGVCVYADGDMDRPVALVELSKKQAMDWSKKNGVTEDNIEVLKNNKDLNKAVLDSLNAEHAKSDLSRIEKLSGVVLLTEPWTVENGCLTAANKLQRRNVCESMGCSASKPAYVEPLLTATTTPATTTTTTTTTNAATTTTNTVELVTQKHTDTNNDVPRTSAEVPSYSPLRTLEEGQPETLESHEDGADAAIAGAKPKPVLNIVHSSSENGGGSHRMPTSFLGGPFPATAALNRDVVAGRDDPQWKQLWNAHKDQLVDPADVHATLQDLMATFINKLSETELLMLQRKVRSVVRKSNASESNKRKARKSSSVGSSNVNDGGLASQIFQDSSQHHPRSVVEKYHLLTPNVVKAVLPKPPSPLSNFQNNFSLTKSPSNESNKSLASLASATDAAGTGNTPPEIRTVETTYLLALYCSDALWDRVADIAVQAAKSNDLEMDVNKQTIQKQQQQQQSTNPSASTLPIPEPCDPTTERPVDPPPGVGLHALSFLVALALRGTRQQQLNMLFYLMLPPRSLEKVLERHPAGGFPTWLLEVGQDCIVSLASLSHYYWYGGGSVDSPYLPSPEKQHTLDGDVKPRMPPAAWNKRQESLALTIPGREVVQFFMSILLPEVSSGYTDPASPNGGSTMNGNHNPLFPSSNSGNTNKNPPSPIKKNSTRPFKRRSSQNQNNNDATTQEEADFPQTEVMERLQQQEAAANNNTWTMDSLNALDDYCTESSRRRFAEVSAEWLKHHPSTIADMTIFDFDAFCREALDDGCITAIMYRLFAQGLIPSPTMELDLVKSMWREWQESSDALLEWSNALDQTADGAMEIMSQNIRRVLENGNGKDIDVEKIKSTKIRRPFGGLGGFDGRGGTGYGILYCVDKEWWDSWETYVGWSWAGDSASQGVDRLNDRGIPLDVKRKRTRPGELSTNNLLVRDDDAMVAGILGSYQLMRTDVKKDVDYVLVPSSVWDVLYELYAGGPPLPRMVLPPERSIRDTNTVTASEDGIEVSSSNGSPDIHSVPTELDLDAMASTDNADRVLRIPRLMEVETHPWVLHFHLCDPQQPYRKQELNGAGPITIRVMASPDQPLWRLFSEIVVRLPFHLYKPYGPNGQGRARLWKRSESGGPKTGYGPWPCVLLCKNRSAVLPNQDYEKELQENYDTLKMDWEAYADHATVESSGLVNGSQVLVEFGVFRNGEMVWPREAAAKAGMVRRLADKDRQFRRMLMGLDGHGKPLATPPELVGQSIDAMDPSGRWYEVHITQVKNVDPDTDEEDDDSLDDSRRVYKQVQVDFTRHGGHPEWIDVESDRLASLGRYTMGNQDEIVPPKIPPAVSATSENKNKSQIQVKKATPDTSESSLKVCTVPGYGACGLLNLGNTCYINSALQCISYFPMLRSYLLSGQYKATGDLNKDNPLGTEGRLLEEFVDLLRVMWSGKLGEKSPRSMRMLIAKLKPDVFAGADQQDAQELLSYVLDALMEDSNRVRKKPYVEGLEDDWVKNVPLHKVGEEAWRRERRRSRSIVTDVVTGQTLVTTTCPICNYKSQKFDIFNVLPVPLPTVADVFFKCLVVRRANAFNTPWVLNRPRNKKAGFRFRASRKPKPPSEQLLVEQYIVGVSRLADSNDLRQKIQSISGIPFQSLIVCSADERAATNIKDDGTVIRRRVFMEILNNNKKPCGQLVSRQRTLSEDLGTTQVNPGLIIAFESTLRSRPKEKEADSLLDASENCDEGIGQDNYPPVPSAKRAKELEMLVMKYGTGDECRLYDTETLPIAKAISRSIWPSVEEELKLGLRVDALDQKDNWCTGSVIEIIGNVPSNGESKEEVVDSKKVRIHFDNFSSKWDEYYTIDDFKNKRVQPLYSHSPARTKPTEFIVHHRYTDRVSRISHLFGQPFFVQCHSEWTTARAGAQILAQASRFLSQCPNPDGPVDVDAASERESRVERLYERTQAVISELIDMLIDFDRELVLCSLGFKNDPDSNGEVTKFRNPKFDSSHMSSTLVKRINEKLHRLPFEVRVGFGTTDSQLTSTSEDVSYPFSLLRNIGNYMGARNCIVLQWREPPSDKKASPSTTTFQHSKHSNYLGAPVMYNPPKIVVDEESAEILNKVNQKAKNSASGGRGSAGLPLGVCLTEFCKVQKLGEGEEEETPWRCPRCKDFRPGANQKMVLWRLPDILTIALKRFRSSAKFREKITTKVNFPLTGLNMKEWCHLESQVFDDQTTGESYVYDLIAVLNHLGSIAGGHYIATCKATPCSKDGREEVAFDFNGYGTTAPDILEEEPESSPTWKFGRQKVEVNQNKVIAIATSKAVGESAEPLWLQFDDEYVEPIPPRDVVSETAYVLFYRRRRLTTANVARYSTLD</sequence>
<evidence type="ECO:0000313" key="9">
    <source>
        <dbReference type="EMBL" id="KAG7351297.1"/>
    </source>
</evidence>
<dbReference type="CDD" id="cd20104">
    <property type="entry name" value="MBT_PHF20L1-like"/>
    <property type="match status" value="1"/>
</dbReference>
<feature type="region of interest" description="Disordered" evidence="6">
    <location>
        <begin position="762"/>
        <end position="791"/>
    </location>
</feature>
<dbReference type="EMBL" id="JAGRRH010000018">
    <property type="protein sequence ID" value="KAG7351297.1"/>
    <property type="molecule type" value="Genomic_DNA"/>
</dbReference>
<dbReference type="PROSITE" id="PS00455">
    <property type="entry name" value="AMP_BINDING"/>
    <property type="match status" value="1"/>
</dbReference>
<feature type="domain" description="USP" evidence="7">
    <location>
        <begin position="1962"/>
        <end position="2931"/>
    </location>
</feature>
<evidence type="ECO:0000256" key="2">
    <source>
        <dbReference type="ARBA" id="ARBA00022598"/>
    </source>
</evidence>
<dbReference type="PANTHER" id="PTHR43272:SF83">
    <property type="entry name" value="ACYL-COA SYNTHETASE LONG-CHAIN, ISOFORM J"/>
    <property type="match status" value="1"/>
</dbReference>